<keyword evidence="2" id="KW-1185">Reference proteome</keyword>
<dbReference type="AlphaFoldDB" id="A0A1B0GCU4"/>
<dbReference type="EnsemblMetazoa" id="GMOY011120-RA">
    <property type="protein sequence ID" value="GMOY011120-PA"/>
    <property type="gene ID" value="GMOY011120"/>
</dbReference>
<name>A0A1B0GCU4_GLOMM</name>
<sequence>MEQSTEGNSQFFLWQEGSVLEDSRERSLSSRFSRASQAILAFLDSSRTLDYLHETSLPECRKVVKFFSIV</sequence>
<organism evidence="1 2">
    <name type="scientific">Glossina morsitans morsitans</name>
    <name type="common">Savannah tsetse fly</name>
    <dbReference type="NCBI Taxonomy" id="37546"/>
    <lineage>
        <taxon>Eukaryota</taxon>
        <taxon>Metazoa</taxon>
        <taxon>Ecdysozoa</taxon>
        <taxon>Arthropoda</taxon>
        <taxon>Hexapoda</taxon>
        <taxon>Insecta</taxon>
        <taxon>Pterygota</taxon>
        <taxon>Neoptera</taxon>
        <taxon>Endopterygota</taxon>
        <taxon>Diptera</taxon>
        <taxon>Brachycera</taxon>
        <taxon>Muscomorpha</taxon>
        <taxon>Hippoboscoidea</taxon>
        <taxon>Glossinidae</taxon>
        <taxon>Glossina</taxon>
    </lineage>
</organism>
<protein>
    <submittedName>
        <fullName evidence="1">Uncharacterized protein</fullName>
    </submittedName>
</protein>
<dbReference type="VEuPathDB" id="VectorBase:GMOY011120"/>
<accession>A0A1B0GCU4</accession>
<proteinExistence type="predicted"/>
<dbReference type="EMBL" id="CCAG010002232">
    <property type="status" value="NOT_ANNOTATED_CDS"/>
    <property type="molecule type" value="Genomic_DNA"/>
</dbReference>
<reference evidence="1" key="1">
    <citation type="submission" date="2020-05" db="UniProtKB">
        <authorList>
            <consortium name="EnsemblMetazoa"/>
        </authorList>
    </citation>
    <scope>IDENTIFICATION</scope>
    <source>
        <strain evidence="1">Yale</strain>
    </source>
</reference>
<dbReference type="Proteomes" id="UP000092444">
    <property type="component" value="Unassembled WGS sequence"/>
</dbReference>
<evidence type="ECO:0000313" key="2">
    <source>
        <dbReference type="Proteomes" id="UP000092444"/>
    </source>
</evidence>
<evidence type="ECO:0000313" key="1">
    <source>
        <dbReference type="EnsemblMetazoa" id="GMOY011120-PA"/>
    </source>
</evidence>